<keyword evidence="1" id="KW-0472">Membrane</keyword>
<evidence type="ECO:0000313" key="2">
    <source>
        <dbReference type="EMBL" id="MBB3222726.1"/>
    </source>
</evidence>
<dbReference type="OrthoDB" id="9803163at2"/>
<evidence type="ECO:0000313" key="4">
    <source>
        <dbReference type="Proteomes" id="UP000298763"/>
    </source>
</evidence>
<protein>
    <recommendedName>
        <fullName evidence="6">DUF998 domain-containing protein</fullName>
    </recommendedName>
</protein>
<feature type="transmembrane region" description="Helical" evidence="1">
    <location>
        <begin position="77"/>
        <end position="96"/>
    </location>
</feature>
<dbReference type="RefSeq" id="WP_137313658.1">
    <property type="nucleotide sequence ID" value="NZ_CP040017.1"/>
</dbReference>
<keyword evidence="1" id="KW-0812">Transmembrane</keyword>
<feature type="transmembrane region" description="Helical" evidence="1">
    <location>
        <begin position="124"/>
        <end position="144"/>
    </location>
</feature>
<dbReference type="Proteomes" id="UP000298763">
    <property type="component" value="Chromosome"/>
</dbReference>
<feature type="transmembrane region" description="Helical" evidence="1">
    <location>
        <begin position="18"/>
        <end position="37"/>
    </location>
</feature>
<keyword evidence="4" id="KW-1185">Reference proteome</keyword>
<accession>A0A4P8HLY6</accession>
<organism evidence="2 5">
    <name type="scientific">Pseudoduganella umbonata</name>
    <dbReference type="NCBI Taxonomy" id="864828"/>
    <lineage>
        <taxon>Bacteria</taxon>
        <taxon>Pseudomonadati</taxon>
        <taxon>Pseudomonadota</taxon>
        <taxon>Betaproteobacteria</taxon>
        <taxon>Burkholderiales</taxon>
        <taxon>Oxalobacteraceae</taxon>
        <taxon>Telluria group</taxon>
        <taxon>Pseudoduganella</taxon>
    </lineage>
</organism>
<feature type="transmembrane region" description="Helical" evidence="1">
    <location>
        <begin position="164"/>
        <end position="184"/>
    </location>
</feature>
<dbReference type="EMBL" id="CP040017">
    <property type="protein sequence ID" value="QCP10779.1"/>
    <property type="molecule type" value="Genomic_DNA"/>
</dbReference>
<dbReference type="AlphaFoldDB" id="A0A4P8HLY6"/>
<sequence>MRAVENEHIVSYRALRNTIGWTGLLMPLAVRGGGLLLEGISTTESISAYYYTSMRDIFVASTVLTGVLLACYRTPRLLDNVVATLAGLSAIGAALFPMDPTYAAELLARYPDLGTQAHYSNHGILGYHLLFAITFAALSFYLVFFRFGAGTPPDNIQAFRRKVVYKICGAVMLLSFAAIAYMGLALEGQSVFWPETCAVAAFGVAWLVNGRTVLKDPPDEAGMQPVHR</sequence>
<evidence type="ECO:0000313" key="5">
    <source>
        <dbReference type="Proteomes" id="UP000584325"/>
    </source>
</evidence>
<keyword evidence="1" id="KW-1133">Transmembrane helix</keyword>
<evidence type="ECO:0000313" key="3">
    <source>
        <dbReference type="EMBL" id="QCP10779.1"/>
    </source>
</evidence>
<evidence type="ECO:0008006" key="6">
    <source>
        <dbReference type="Google" id="ProtNLM"/>
    </source>
</evidence>
<proteinExistence type="predicted"/>
<evidence type="ECO:0000256" key="1">
    <source>
        <dbReference type="SAM" id="Phobius"/>
    </source>
</evidence>
<reference evidence="2 5" key="2">
    <citation type="submission" date="2020-08" db="EMBL/GenBank/DDBJ databases">
        <title>Genomic Encyclopedia of Type Strains, Phase III (KMG-III): the genomes of soil and plant-associated and newly described type strains.</title>
        <authorList>
            <person name="Whitman W."/>
        </authorList>
    </citation>
    <scope>NUCLEOTIDE SEQUENCE [LARGE SCALE GENOMIC DNA]</scope>
    <source>
        <strain evidence="2 5">CECT 7753</strain>
    </source>
</reference>
<dbReference type="Proteomes" id="UP000584325">
    <property type="component" value="Unassembled WGS sequence"/>
</dbReference>
<name>A0A4P8HLY6_9BURK</name>
<feature type="transmembrane region" description="Helical" evidence="1">
    <location>
        <begin position="190"/>
        <end position="208"/>
    </location>
</feature>
<gene>
    <name evidence="3" type="ORF">FCL38_10305</name>
    <name evidence="2" type="ORF">FHS02_003549</name>
</gene>
<dbReference type="EMBL" id="JACHXS010000006">
    <property type="protein sequence ID" value="MBB3222726.1"/>
    <property type="molecule type" value="Genomic_DNA"/>
</dbReference>
<feature type="transmembrane region" description="Helical" evidence="1">
    <location>
        <begin position="49"/>
        <end position="70"/>
    </location>
</feature>
<reference evidence="3 4" key="1">
    <citation type="submission" date="2019-05" db="EMBL/GenBank/DDBJ databases">
        <title>Draft Genome Sequences of Six Type Strains of the Genus Massilia.</title>
        <authorList>
            <person name="Miess H."/>
            <person name="Frediansyhah A."/>
            <person name="Gross H."/>
        </authorList>
    </citation>
    <scope>NUCLEOTIDE SEQUENCE [LARGE SCALE GENOMIC DNA]</scope>
    <source>
        <strain evidence="3 4">DSMZ 26121</strain>
    </source>
</reference>